<evidence type="ECO:0000313" key="5">
    <source>
        <dbReference type="EMBL" id="MFC4804711.1"/>
    </source>
</evidence>
<dbReference type="Proteomes" id="UP001595916">
    <property type="component" value="Unassembled WGS sequence"/>
</dbReference>
<feature type="domain" description="TGS" evidence="4">
    <location>
        <begin position="406"/>
        <end position="467"/>
    </location>
</feature>
<comment type="pathway">
    <text evidence="1">Purine metabolism; ppGpp biosynthesis; ppGpp from GTP: step 1/2.</text>
</comment>
<dbReference type="InterPro" id="IPR006674">
    <property type="entry name" value="HD_domain"/>
</dbReference>
<dbReference type="EC" id="2.7.6.5" evidence="5"/>
<dbReference type="RefSeq" id="WP_379788224.1">
    <property type="nucleotide sequence ID" value="NZ_JBHSHL010000022.1"/>
</dbReference>
<dbReference type="SUPFAM" id="SSF81271">
    <property type="entry name" value="TGS-like"/>
    <property type="match status" value="1"/>
</dbReference>
<dbReference type="Gene3D" id="3.10.20.30">
    <property type="match status" value="1"/>
</dbReference>
<comment type="function">
    <text evidence="2">In eubacteria ppGpp (guanosine 3'-diphosphate 5'-diphosphate) is a mediator of the stringent response that coordinates a variety of cellular activities in response to changes in nutritional abundance.</text>
</comment>
<dbReference type="PROSITE" id="PS51831">
    <property type="entry name" value="HD"/>
    <property type="match status" value="1"/>
</dbReference>
<evidence type="ECO:0000256" key="1">
    <source>
        <dbReference type="ARBA" id="ARBA00004976"/>
    </source>
</evidence>
<evidence type="ECO:0000259" key="3">
    <source>
        <dbReference type="PROSITE" id="PS51831"/>
    </source>
</evidence>
<dbReference type="InterPro" id="IPR003607">
    <property type="entry name" value="HD/PDEase_dom"/>
</dbReference>
<sequence>MEKDIQKLGKDDTDIQALYEELEKKVFSYHRVEEDIDVIRLAFKVAKEAHRFQRRASGEPYIIHPLHVAMILADLKLDKDTIVAALLHDVVEDTEVRRSDIEAWFGEDIAFLVDGVTKIADLPKDLTKKQIKQESFLKLIFATADDIRVIVIKLADRLHNMRTMDFQSFEKQERISKETLEIYAPIAQRLGISIISTELEDLAFSYLKPEAYRNIFEQVQKNNYKGKLLPDMDSVHKILEEGGIEHELAYHQKHFFSIHRKMLNRHKSLEELYGIGVIKVIVESEKDCYLALWKLHSNYKILPGRIKDYISLPREDMYQALHTTLISKNGGQFKVRIKTREMERFSKFGVLGHWEYAISGGEVRNVSHAQGKASFWLQRILQWQEDAKNTAELMDLVKDDFDLFLEKICCFTPDAEAKHLPKGATVIDFAYAIHSEVGNKAIGAIIGGKRKDLDAVLKDGEVVQILRKEESPGPQAYWLDFAKTANARSNIRKALKLQQGKDNETIDFVREESTEGMHIQMAKCCLPVRGDAVTGVMSNEHYLTLHRDKCSTAEKLLKRRTFKEREVRWDEVKNENFLTTVEVVGDEDGLWMPTIWNYLHTNNQSINRMEFWDKKQSLTLSIRVKDKRELKALMRSLEEIEGIKSVSRVQ</sequence>
<proteinExistence type="inferred from homology"/>
<evidence type="ECO:0000313" key="6">
    <source>
        <dbReference type="Proteomes" id="UP001595916"/>
    </source>
</evidence>
<dbReference type="NCBIfam" id="TIGR00691">
    <property type="entry name" value="spoT_relA"/>
    <property type="match status" value="1"/>
</dbReference>
<dbReference type="PROSITE" id="PS51880">
    <property type="entry name" value="TGS"/>
    <property type="match status" value="1"/>
</dbReference>
<dbReference type="InterPro" id="IPR004811">
    <property type="entry name" value="RelA/Spo_fam"/>
</dbReference>
<reference evidence="6" key="1">
    <citation type="journal article" date="2019" name="Int. J. Syst. Evol. Microbiol.">
        <title>The Global Catalogue of Microorganisms (GCM) 10K type strain sequencing project: providing services to taxonomists for standard genome sequencing and annotation.</title>
        <authorList>
            <consortium name="The Broad Institute Genomics Platform"/>
            <consortium name="The Broad Institute Genome Sequencing Center for Infectious Disease"/>
            <person name="Wu L."/>
            <person name="Ma J."/>
        </authorList>
    </citation>
    <scope>NUCLEOTIDE SEQUENCE [LARGE SCALE GENOMIC DNA]</scope>
    <source>
        <strain evidence="6">CCUG 46385</strain>
    </source>
</reference>
<dbReference type="SUPFAM" id="SSF109604">
    <property type="entry name" value="HD-domain/PDEase-like"/>
    <property type="match status" value="1"/>
</dbReference>
<name>A0ABV9QPW6_9FIRM</name>
<feature type="domain" description="HD" evidence="3">
    <location>
        <begin position="61"/>
        <end position="161"/>
    </location>
</feature>
<gene>
    <name evidence="5" type="ORF">ACFO4R_06400</name>
</gene>
<dbReference type="SMART" id="SM00954">
    <property type="entry name" value="RelA_SpoT"/>
    <property type="match status" value="1"/>
</dbReference>
<dbReference type="Gene3D" id="3.30.70.260">
    <property type="match status" value="1"/>
</dbReference>
<keyword evidence="5" id="KW-0808">Transferase</keyword>
<dbReference type="Gene3D" id="3.30.460.10">
    <property type="entry name" value="Beta Polymerase, domain 2"/>
    <property type="match status" value="1"/>
</dbReference>
<dbReference type="GO" id="GO:0008728">
    <property type="term" value="F:GTP diphosphokinase activity"/>
    <property type="evidence" value="ECO:0007669"/>
    <property type="project" value="UniProtKB-EC"/>
</dbReference>
<accession>A0ABV9QPW6</accession>
<dbReference type="InterPro" id="IPR012675">
    <property type="entry name" value="Beta-grasp_dom_sf"/>
</dbReference>
<dbReference type="InterPro" id="IPR043519">
    <property type="entry name" value="NT_sf"/>
</dbReference>
<keyword evidence="6" id="KW-1185">Reference proteome</keyword>
<dbReference type="Pfam" id="PF04607">
    <property type="entry name" value="RelA_SpoT"/>
    <property type="match status" value="1"/>
</dbReference>
<dbReference type="PANTHER" id="PTHR21262">
    <property type="entry name" value="GUANOSINE-3',5'-BIS DIPHOSPHATE 3'-PYROPHOSPHOHYDROLASE"/>
    <property type="match status" value="1"/>
</dbReference>
<protein>
    <submittedName>
        <fullName evidence="5">RelA/SpoT family protein</fullName>
        <ecNumber evidence="5">2.7.6.5</ecNumber>
    </submittedName>
</protein>
<dbReference type="PANTHER" id="PTHR21262:SF31">
    <property type="entry name" value="GTP PYROPHOSPHOKINASE"/>
    <property type="match status" value="1"/>
</dbReference>
<dbReference type="InterPro" id="IPR007685">
    <property type="entry name" value="RelA_SpoT"/>
</dbReference>
<dbReference type="Pfam" id="PF02824">
    <property type="entry name" value="TGS"/>
    <property type="match status" value="1"/>
</dbReference>
<comment type="caution">
    <text evidence="5">The sequence shown here is derived from an EMBL/GenBank/DDBJ whole genome shotgun (WGS) entry which is preliminary data.</text>
</comment>
<dbReference type="SUPFAM" id="SSF81301">
    <property type="entry name" value="Nucleotidyltransferase"/>
    <property type="match status" value="1"/>
</dbReference>
<comment type="similarity">
    <text evidence="2">Belongs to the relA/spoT family.</text>
</comment>
<dbReference type="Gene3D" id="1.10.3210.10">
    <property type="entry name" value="Hypothetical protein af1432"/>
    <property type="match status" value="1"/>
</dbReference>
<dbReference type="CDD" id="cd05399">
    <property type="entry name" value="NT_Rel-Spo_like"/>
    <property type="match status" value="1"/>
</dbReference>
<dbReference type="InterPro" id="IPR004095">
    <property type="entry name" value="TGS"/>
</dbReference>
<evidence type="ECO:0000259" key="4">
    <source>
        <dbReference type="PROSITE" id="PS51880"/>
    </source>
</evidence>
<organism evidence="5 6">
    <name type="scientific">Filifactor villosus</name>
    <dbReference type="NCBI Taxonomy" id="29374"/>
    <lineage>
        <taxon>Bacteria</taxon>
        <taxon>Bacillati</taxon>
        <taxon>Bacillota</taxon>
        <taxon>Clostridia</taxon>
        <taxon>Peptostreptococcales</taxon>
        <taxon>Filifactoraceae</taxon>
        <taxon>Filifactor</taxon>
    </lineage>
</organism>
<dbReference type="SMART" id="SM00471">
    <property type="entry name" value="HDc"/>
    <property type="match status" value="1"/>
</dbReference>
<dbReference type="Pfam" id="PF13328">
    <property type="entry name" value="HD_4"/>
    <property type="match status" value="1"/>
</dbReference>
<dbReference type="CDD" id="cd00077">
    <property type="entry name" value="HDc"/>
    <property type="match status" value="1"/>
</dbReference>
<dbReference type="InterPro" id="IPR012676">
    <property type="entry name" value="TGS-like"/>
</dbReference>
<dbReference type="EMBL" id="JBHSHL010000022">
    <property type="protein sequence ID" value="MFC4804711.1"/>
    <property type="molecule type" value="Genomic_DNA"/>
</dbReference>
<evidence type="ECO:0000256" key="2">
    <source>
        <dbReference type="RuleBase" id="RU003847"/>
    </source>
</evidence>